<evidence type="ECO:0000313" key="2">
    <source>
        <dbReference type="EMBL" id="EAN2043964.1"/>
    </source>
</evidence>
<dbReference type="Pfam" id="PF05125">
    <property type="entry name" value="Phage_cap_P2"/>
    <property type="match status" value="1"/>
</dbReference>
<dbReference type="InterPro" id="IPR006441">
    <property type="entry name" value="Phage_P2_GpN"/>
</dbReference>
<name>A0A5T3EM59_SALER</name>
<gene>
    <name evidence="2" type="ORF">D9N54_24705</name>
</gene>
<accession>A0A5T3EM59</accession>
<organism evidence="2">
    <name type="scientific">Salmonella enterica</name>
    <name type="common">Salmonella choleraesuis</name>
    <dbReference type="NCBI Taxonomy" id="28901"/>
    <lineage>
        <taxon>Bacteria</taxon>
        <taxon>Pseudomonadati</taxon>
        <taxon>Pseudomonadota</taxon>
        <taxon>Gammaproteobacteria</taxon>
        <taxon>Enterobacterales</taxon>
        <taxon>Enterobacteriaceae</taxon>
        <taxon>Salmonella</taxon>
    </lineage>
</organism>
<dbReference type="AlphaFoldDB" id="A0A5T3EM59"/>
<dbReference type="EMBL" id="AACXJM010000091">
    <property type="protein sequence ID" value="EAN2043964.1"/>
    <property type="molecule type" value="Genomic_DNA"/>
</dbReference>
<feature type="region of interest" description="Disordered" evidence="1">
    <location>
        <begin position="374"/>
        <end position="417"/>
    </location>
</feature>
<sequence>MRKDTRFKFNQYLSRIAELNGIEVSDLNKKFTVEPSVTQTLFDKIQQSSSFLKLINMVTVGELTEEKVGIDVTGSIASTADTDGGVERKTADFAKMDAYRYFCHPVNFDYHLKYNKLDLWARFQDFQIRIRNAIIKRQALDYITIGFNGVSRAATSDRSKNPLLQDVAVGWLQKYRNDAPERVMSSITDADGAVVSNTIKVGKGGHYANLDALVMDAFESLVAEIHRENPEMVVICGRRILTDKYFPMINKFQANSEQLAGELIISQKTIGQLQAVRAPFFPANSVFITTLDNISIYLYEDGHRRHIVENPKLDQVENYEQVKVDFVIEDYEAGCLIENIEILEPEEPATTEPVSAEVFAATMVKAMQSLTGTAPASALVSDGETSPAETGTAPASALVSDGETSPAETGTTDGKEA</sequence>
<feature type="compositionally biased region" description="Polar residues" evidence="1">
    <location>
        <begin position="402"/>
        <end position="417"/>
    </location>
</feature>
<evidence type="ECO:0000256" key="1">
    <source>
        <dbReference type="SAM" id="MobiDB-lite"/>
    </source>
</evidence>
<reference evidence="2" key="1">
    <citation type="submission" date="2018-10" db="EMBL/GenBank/DDBJ databases">
        <authorList>
            <consortium name="PulseNet: The National Subtyping Network for Foodborne Disease Surveillance"/>
            <person name="Tarr C.L."/>
            <person name="Trees E."/>
            <person name="Katz L.S."/>
            <person name="Carleton-Romer H.A."/>
            <person name="Stroika S."/>
            <person name="Kucerova Z."/>
            <person name="Roache K.F."/>
            <person name="Sabol A.L."/>
            <person name="Besser J."/>
            <person name="Gerner-Smidt P."/>
        </authorList>
    </citation>
    <scope>NUCLEOTIDE SEQUENCE</scope>
    <source>
        <strain evidence="2">PNUSAS056738</strain>
    </source>
</reference>
<protein>
    <submittedName>
        <fullName evidence="2">Phage major capsid protein, P2 family</fullName>
    </submittedName>
</protein>
<comment type="caution">
    <text evidence="2">The sequence shown here is derived from an EMBL/GenBank/DDBJ whole genome shotgun (WGS) entry which is preliminary data.</text>
</comment>
<dbReference type="NCBIfam" id="TIGR01551">
    <property type="entry name" value="major_capsid_P2"/>
    <property type="match status" value="1"/>
</dbReference>
<proteinExistence type="predicted"/>